<protein>
    <submittedName>
        <fullName evidence="1">Glycoside hydrolase family 9 protein</fullName>
    </submittedName>
</protein>
<keyword evidence="1" id="KW-0378">Hydrolase</keyword>
<evidence type="ECO:0000313" key="1">
    <source>
        <dbReference type="EMBL" id="QUC67104.1"/>
    </source>
</evidence>
<evidence type="ECO:0000313" key="2">
    <source>
        <dbReference type="Proteomes" id="UP000682782"/>
    </source>
</evidence>
<gene>
    <name evidence="1" type="ORF">JYE49_14925</name>
</gene>
<organism evidence="1 2">
    <name type="scientific">Aristaeella hokkaidonensis</name>
    <dbReference type="NCBI Taxonomy" id="3046382"/>
    <lineage>
        <taxon>Bacteria</taxon>
        <taxon>Bacillati</taxon>
        <taxon>Bacillota</taxon>
        <taxon>Clostridia</taxon>
        <taxon>Eubacteriales</taxon>
        <taxon>Aristaeellaceae</taxon>
        <taxon>Aristaeella</taxon>
    </lineage>
</organism>
<accession>A0AC61MWG6</accession>
<keyword evidence="2" id="KW-1185">Reference proteome</keyword>
<reference evidence="1" key="1">
    <citation type="submission" date="2021-01" db="EMBL/GenBank/DDBJ databases">
        <title>Complete genome sequence of Clostridiales bacterium R-7.</title>
        <authorList>
            <person name="Mahoney-Kurpe S.C."/>
            <person name="Palevich N."/>
            <person name="Koike S."/>
            <person name="Moon C.D."/>
            <person name="Attwood G.T."/>
        </authorList>
    </citation>
    <scope>NUCLEOTIDE SEQUENCE</scope>
    <source>
        <strain evidence="1">R-7</strain>
    </source>
</reference>
<dbReference type="Proteomes" id="UP000682782">
    <property type="component" value="Chromosome"/>
</dbReference>
<proteinExistence type="predicted"/>
<name>A0AC61MWG6_9FIRM</name>
<sequence>MNEINNAFRINQTGYAEGLPVYAAVLAKDSVTLKDDNGKTVPMEETAAPKPDEASGDEVALVNLGKLKAGTYTLESVEGKRTLTVSEKPWKAVTNALIKGLYYQRCGCELKPEHAGIYTHPACHTAPATDWEDRSVLRRVTGGWHDAGDYGKYVGPGAVTVGHMLYTWKLFPEGCSDELNIPETGNGMPDILNEARYELEWMLQMQRNDGAFHHKLTKARFAPFIMPQDDKEPEYLMPVSHCATAAACACLALSYRVYKAFDEAFANRMLLSARRAWEWLMKHADDYVPFRNPEGVFTGWYGERTDKDDRFWAACEMYAATGEREFRAEAERLYADGQQLTAFGWADVGGMGALCCLFDLGEKAGEILYDRLKADFLRQSEEALKLSHGSGYGTALAADQYVWGSILPIMSNAMAMIMNALITGRQEMRNAALKQWNYALGMNALDICFVTGFGERRVMHPHHRPSDADGIEEPVPGLISGGPNNRMTFPMTKEKMGNTPPAKYFVEETFSADTNEIAIYWNSPAIFVGAYFCR</sequence>
<dbReference type="EMBL" id="CP068393">
    <property type="protein sequence ID" value="QUC67104.1"/>
    <property type="molecule type" value="Genomic_DNA"/>
</dbReference>